<dbReference type="AlphaFoldDB" id="A0A0F9BYK9"/>
<name>A0A0F9BYK9_9ZZZZ</name>
<dbReference type="EMBL" id="LAZR01038630">
    <property type="protein sequence ID" value="KKL19042.1"/>
    <property type="molecule type" value="Genomic_DNA"/>
</dbReference>
<protein>
    <submittedName>
        <fullName evidence="1">Uncharacterized protein</fullName>
    </submittedName>
</protein>
<sequence length="509" mass="55930">REVFKRLARREFEKGDDAPHKKVMAYGKEKRPGMAEEIHNLSERTLLKKTPFATASQKATETAQRKNHDVFLVPNGGGYYDVTDERPASGAFTYVSPDGTMRTAKEAFDCQITPEAAEMAEGDYMLRLNGSIVCRGGIADLNHFAAAKSLKFEEGEGEFGGMFVGEGIELTPEHRIPVTEFTQRKEALGPKLKELDKRIAQLEQDVTDAPLSNFVVGLRDCYGKLISYHSGDRDAWTEGKVLELSCSVLKERLPERAAEIESIHQDLLGLVSETEVILGHTVEADEAVVTADTKSTVIRVIVKAEHPKEGKDVKRALNRLIKDALSIKATGASTVEVWLLSSNNEAAETKVRFALKSAGVRVKYVEADEGPIDQAAVTKPAMDAAQDIHGKPDMKIIRSMVQNAIKKGAKDTEDAIQIVINMMRSKEAQEAAQPIGKAQVGLLKWLHTHRYGNISDIRFRDVPVSIGQLQKAAKVLAKKGLIHYVNGTIKLANEKAEAKVPASAAKLIR</sequence>
<reference evidence="1" key="1">
    <citation type="journal article" date="2015" name="Nature">
        <title>Complex archaea that bridge the gap between prokaryotes and eukaryotes.</title>
        <authorList>
            <person name="Spang A."/>
            <person name="Saw J.H."/>
            <person name="Jorgensen S.L."/>
            <person name="Zaremba-Niedzwiedzka K."/>
            <person name="Martijn J."/>
            <person name="Lind A.E."/>
            <person name="van Eijk R."/>
            <person name="Schleper C."/>
            <person name="Guy L."/>
            <person name="Ettema T.J."/>
        </authorList>
    </citation>
    <scope>NUCLEOTIDE SEQUENCE</scope>
</reference>
<gene>
    <name evidence="1" type="ORF">LCGC14_2469450</name>
</gene>
<feature type="non-terminal residue" evidence="1">
    <location>
        <position position="509"/>
    </location>
</feature>
<accession>A0A0F9BYK9</accession>
<proteinExistence type="predicted"/>
<organism evidence="1">
    <name type="scientific">marine sediment metagenome</name>
    <dbReference type="NCBI Taxonomy" id="412755"/>
    <lineage>
        <taxon>unclassified sequences</taxon>
        <taxon>metagenomes</taxon>
        <taxon>ecological metagenomes</taxon>
    </lineage>
</organism>
<feature type="non-terminal residue" evidence="1">
    <location>
        <position position="1"/>
    </location>
</feature>
<evidence type="ECO:0000313" key="1">
    <source>
        <dbReference type="EMBL" id="KKL19042.1"/>
    </source>
</evidence>
<comment type="caution">
    <text evidence="1">The sequence shown here is derived from an EMBL/GenBank/DDBJ whole genome shotgun (WGS) entry which is preliminary data.</text>
</comment>